<dbReference type="OrthoDB" id="551431at2759"/>
<organism evidence="3 4">
    <name type="scientific">Zygosaccharomyces bailii (strain CLIB 213 / ATCC 58445 / CBS 680 / BCRC 21525 / NBRC 1098 / NCYC 1416 / NRRL Y-2227)</name>
    <dbReference type="NCBI Taxonomy" id="1333698"/>
    <lineage>
        <taxon>Eukaryota</taxon>
        <taxon>Fungi</taxon>
        <taxon>Dikarya</taxon>
        <taxon>Ascomycota</taxon>
        <taxon>Saccharomycotina</taxon>
        <taxon>Saccharomycetes</taxon>
        <taxon>Saccharomycetales</taxon>
        <taxon>Saccharomycetaceae</taxon>
        <taxon>Zygosaccharomyces</taxon>
    </lineage>
</organism>
<dbReference type="AlphaFoldDB" id="A0A8J2TA85"/>
<protein>
    <submittedName>
        <fullName evidence="3">ZYBA0S11-02256g1_1</fullName>
    </submittedName>
</protein>
<dbReference type="Pfam" id="PF07985">
    <property type="entry name" value="SRR1"/>
    <property type="match status" value="1"/>
</dbReference>
<comment type="similarity">
    <text evidence="1">Belongs to the SRR1 family.</text>
</comment>
<dbReference type="InterPro" id="IPR040044">
    <property type="entry name" value="SRR1L"/>
</dbReference>
<dbReference type="PANTHER" id="PTHR28626:SF3">
    <property type="entry name" value="SRR1-LIKE PROTEIN"/>
    <property type="match status" value="1"/>
</dbReference>
<dbReference type="Proteomes" id="UP000019375">
    <property type="component" value="Unassembled WGS sequence"/>
</dbReference>
<evidence type="ECO:0000256" key="1">
    <source>
        <dbReference type="ARBA" id="ARBA00009856"/>
    </source>
</evidence>
<dbReference type="EMBL" id="HG316464">
    <property type="protein sequence ID" value="CDF91411.1"/>
    <property type="molecule type" value="Genomic_DNA"/>
</dbReference>
<dbReference type="GO" id="GO:0005634">
    <property type="term" value="C:nucleus"/>
    <property type="evidence" value="ECO:0007669"/>
    <property type="project" value="TreeGrafter"/>
</dbReference>
<evidence type="ECO:0000313" key="4">
    <source>
        <dbReference type="Proteomes" id="UP000019375"/>
    </source>
</evidence>
<evidence type="ECO:0000259" key="2">
    <source>
        <dbReference type="Pfam" id="PF07985"/>
    </source>
</evidence>
<sequence>MGFSKSRKHERKTLQNRSLEDVLREFRDDIKCSEMFKFLCGSLEPYRDVVDRVRCLAIGSFHDEFPAKYQMALLCELVSFFSADVQVSIYDPVFTKEDYEYVTNRHNWSVSQEPPCWIKDSTRTLFFIPHAPLDLTEQVLQRECPHLWLANHAVAHTDRYAEFQLYEKYPIMSKLVYLLNQETSELPLRTSGKETNTAGRTITKATVQQSTERDENAAVRVRTSVTTRSEEFTPFIPRRKRRNRKSFQAPQLDYAKINSHFESCRVLQDFNGGELLKNKPWINSFSDLALHLIE</sequence>
<reference evidence="4" key="1">
    <citation type="journal article" date="2013" name="Genome Announc.">
        <title>Genome sequence of the food spoilage yeast Zygosaccharomyces bailii CLIB 213(T).</title>
        <authorList>
            <person name="Galeote V."/>
            <person name="Bigey F."/>
            <person name="Devillers H."/>
            <person name="Neuveglise C."/>
            <person name="Dequin S."/>
        </authorList>
    </citation>
    <scope>NUCLEOTIDE SEQUENCE [LARGE SCALE GENOMIC DNA]</scope>
    <source>
        <strain evidence="4">CLIB 213 / ATCC 58445 / CBS 680 / CCRC 21525 / NBRC 1098 / NCYC 1416 / NRRL Y-2227</strain>
    </source>
</reference>
<feature type="domain" description="SRR1-like" evidence="2">
    <location>
        <begin position="42"/>
        <end position="291"/>
    </location>
</feature>
<evidence type="ECO:0000313" key="3">
    <source>
        <dbReference type="EMBL" id="CDF91411.1"/>
    </source>
</evidence>
<dbReference type="GO" id="GO:0005737">
    <property type="term" value="C:cytoplasm"/>
    <property type="evidence" value="ECO:0007669"/>
    <property type="project" value="TreeGrafter"/>
</dbReference>
<dbReference type="InterPro" id="IPR012942">
    <property type="entry name" value="SRR1-like"/>
</dbReference>
<proteinExistence type="inferred from homology"/>
<gene>
    <name evidence="3" type="ORF">BN860_02256g</name>
</gene>
<dbReference type="PANTHER" id="PTHR28626">
    <property type="entry name" value="SRR1-LIKE PROTEIN"/>
    <property type="match status" value="1"/>
</dbReference>
<name>A0A8J2TA85_ZYGB2</name>
<accession>A0A8J2TA85</accession>
<keyword evidence="4" id="KW-1185">Reference proteome</keyword>